<dbReference type="Gene3D" id="2.40.50.100">
    <property type="match status" value="2"/>
</dbReference>
<keyword evidence="1" id="KW-0175">Coiled coil</keyword>
<gene>
    <name evidence="3" type="ORF">HB662_15990</name>
</gene>
<evidence type="ECO:0000313" key="4">
    <source>
        <dbReference type="Proteomes" id="UP000765160"/>
    </source>
</evidence>
<dbReference type="EMBL" id="JAAVTX010000004">
    <property type="protein sequence ID" value="NKE46288.1"/>
    <property type="molecule type" value="Genomic_DNA"/>
</dbReference>
<organism evidence="3 4">
    <name type="scientific">Falsiroseomonas frigidaquae</name>
    <dbReference type="NCBI Taxonomy" id="487318"/>
    <lineage>
        <taxon>Bacteria</taxon>
        <taxon>Pseudomonadati</taxon>
        <taxon>Pseudomonadota</taxon>
        <taxon>Alphaproteobacteria</taxon>
        <taxon>Acetobacterales</taxon>
        <taxon>Roseomonadaceae</taxon>
        <taxon>Falsiroseomonas</taxon>
    </lineage>
</organism>
<dbReference type="PANTHER" id="PTHR30438:SF2">
    <property type="entry name" value="MEMBRANE PROTEIN"/>
    <property type="match status" value="1"/>
</dbReference>
<name>A0ABX1F1V5_9PROT</name>
<reference evidence="3 4" key="1">
    <citation type="submission" date="2020-03" db="EMBL/GenBank/DDBJ databases">
        <title>Roseomonas selenitidurans sp. nov. isolated from soil.</title>
        <authorList>
            <person name="Liu H."/>
        </authorList>
    </citation>
    <scope>NUCLEOTIDE SEQUENCE [LARGE SCALE GENOMIC DNA]</scope>
    <source>
        <strain evidence="3 4">JCM 15073</strain>
    </source>
</reference>
<protein>
    <submittedName>
        <fullName evidence="3">HlyD family efflux transporter periplasmic adaptor subunit</fullName>
    </submittedName>
</protein>
<keyword evidence="4" id="KW-1185">Reference proteome</keyword>
<dbReference type="SUPFAM" id="SSF111369">
    <property type="entry name" value="HlyD-like secretion proteins"/>
    <property type="match status" value="1"/>
</dbReference>
<sequence>MRRGTRMLLALLVAGAVLAAGGWSWWQGRQARLPEGIAFGNGRLEAEQVDVATKYAGRVIEILAREGDMVEVGQILAQMDTAELEAQLRQAEAETRRFRRSVEEALAQLEQRRGEATLAARNLDRTLRLAAQGHSPQQTVDRHRTEARSADAARDAAERHVEALREAVQAAQAAAERLSQQIQETSLRAPRSGRVQYRLAQPGEVLAPGGKLLTILDLTDVHMTIFLPARAAGRLAIGADARLVLDAVPDTPLPGRVSFVAAQAQFTPRQVETREERENLMYRVRVKLPPALLRRYEDQVKVGITGLAYVRLDAGVPWPTTLQSRLTEPDWWAE</sequence>
<accession>A0ABX1F1V5</accession>
<comment type="caution">
    <text evidence="3">The sequence shown here is derived from an EMBL/GenBank/DDBJ whole genome shotgun (WGS) entry which is preliminary data.</text>
</comment>
<feature type="coiled-coil region" evidence="1">
    <location>
        <begin position="74"/>
        <end position="188"/>
    </location>
</feature>
<proteinExistence type="predicted"/>
<dbReference type="PANTHER" id="PTHR30438">
    <property type="entry name" value="36 KDA ANTIGEN-RELATED"/>
    <property type="match status" value="1"/>
</dbReference>
<evidence type="ECO:0000313" key="3">
    <source>
        <dbReference type="EMBL" id="NKE46288.1"/>
    </source>
</evidence>
<feature type="domain" description="CzcB-like barrel-sandwich hybrid" evidence="2">
    <location>
        <begin position="49"/>
        <end position="216"/>
    </location>
</feature>
<dbReference type="Pfam" id="PF25973">
    <property type="entry name" value="BSH_CzcB"/>
    <property type="match status" value="1"/>
</dbReference>
<dbReference type="Proteomes" id="UP000765160">
    <property type="component" value="Unassembled WGS sequence"/>
</dbReference>
<dbReference type="Gene3D" id="2.40.30.170">
    <property type="match status" value="1"/>
</dbReference>
<dbReference type="InterPro" id="IPR058647">
    <property type="entry name" value="BSH_CzcB-like"/>
</dbReference>
<evidence type="ECO:0000256" key="1">
    <source>
        <dbReference type="SAM" id="Coils"/>
    </source>
</evidence>
<evidence type="ECO:0000259" key="2">
    <source>
        <dbReference type="Pfam" id="PF25973"/>
    </source>
</evidence>